<name>A0A916NDB7_9BACT</name>
<dbReference type="Gene3D" id="3.30.160.20">
    <property type="match status" value="1"/>
</dbReference>
<feature type="active site" evidence="8">
    <location>
        <position position="157"/>
    </location>
</feature>
<dbReference type="Gene3D" id="1.10.1520.10">
    <property type="entry name" value="Ribonuclease III domain"/>
    <property type="match status" value="1"/>
</dbReference>
<evidence type="ECO:0000256" key="4">
    <source>
        <dbReference type="ARBA" id="ARBA00022722"/>
    </source>
</evidence>
<feature type="domain" description="DRBM" evidence="9">
    <location>
        <begin position="195"/>
        <end position="263"/>
    </location>
</feature>
<comment type="caution">
    <text evidence="11">The sequence shown here is derived from an EMBL/GenBank/DDBJ whole genome shotgun (WGS) entry which is preliminary data.</text>
</comment>
<dbReference type="Pfam" id="PF00035">
    <property type="entry name" value="dsrm"/>
    <property type="match status" value="1"/>
</dbReference>
<dbReference type="SMART" id="SM00535">
    <property type="entry name" value="RIBOc"/>
    <property type="match status" value="1"/>
</dbReference>
<gene>
    <name evidence="8 11" type="primary">rnc</name>
    <name evidence="11" type="ORF">DYBT9275_04584</name>
</gene>
<dbReference type="HAMAP" id="MF_00104">
    <property type="entry name" value="RNase_III"/>
    <property type="match status" value="1"/>
</dbReference>
<dbReference type="EC" id="3.1.26.3" evidence="8"/>
<proteinExistence type="inferred from homology"/>
<dbReference type="SMART" id="SM00358">
    <property type="entry name" value="DSRM"/>
    <property type="match status" value="1"/>
</dbReference>
<evidence type="ECO:0000313" key="12">
    <source>
        <dbReference type="Proteomes" id="UP000680038"/>
    </source>
</evidence>
<sequence length="264" mass="30220">MHPSFSKSTKADYSIPLAKRILQPILSLFSPGSTEDKKFKESIAHVIGDRPSNLGVYQLAFRHTSASRETAIKGFRESNERLEYLGDAVLGMVVAEFLFTKYPYKDEGFLTEIRSRIVNRESLNQISRKLGLDHLIEYDGNRRGMSPRSSMYGDALEAFVGAIYLDKGFRFTRTFIISKLLTHYDLDNIIQNNINFKSLIIEWAQREGKEIRFEILEERGTRHHREFISQILVNDEPFATGNGFTKKKAEQSASEQACALLELK</sequence>
<comment type="similarity">
    <text evidence="2">Belongs to the ribonuclease III family.</text>
</comment>
<dbReference type="PROSITE" id="PS50142">
    <property type="entry name" value="RNASE_3_2"/>
    <property type="match status" value="1"/>
</dbReference>
<evidence type="ECO:0000313" key="11">
    <source>
        <dbReference type="EMBL" id="CAG5009860.1"/>
    </source>
</evidence>
<dbReference type="InterPro" id="IPR011907">
    <property type="entry name" value="RNase_III"/>
</dbReference>
<dbReference type="GO" id="GO:0010468">
    <property type="term" value="P:regulation of gene expression"/>
    <property type="evidence" value="ECO:0007669"/>
    <property type="project" value="TreeGrafter"/>
</dbReference>
<keyword evidence="5 8" id="KW-0255">Endonuclease</keyword>
<dbReference type="CDD" id="cd00593">
    <property type="entry name" value="RIBOc"/>
    <property type="match status" value="1"/>
</dbReference>
<evidence type="ECO:0000259" key="10">
    <source>
        <dbReference type="PROSITE" id="PS50142"/>
    </source>
</evidence>
<evidence type="ECO:0000256" key="5">
    <source>
        <dbReference type="ARBA" id="ARBA00022759"/>
    </source>
</evidence>
<keyword evidence="8" id="KW-0963">Cytoplasm</keyword>
<reference evidence="11" key="1">
    <citation type="submission" date="2021-04" db="EMBL/GenBank/DDBJ databases">
        <authorList>
            <person name="Rodrigo-Torres L."/>
            <person name="Arahal R. D."/>
            <person name="Lucena T."/>
        </authorList>
    </citation>
    <scope>NUCLEOTIDE SEQUENCE</scope>
    <source>
        <strain evidence="11">CECT 9275</strain>
    </source>
</reference>
<keyword evidence="8" id="KW-0699">rRNA-binding</keyword>
<keyword evidence="3 8" id="KW-0507">mRNA processing</keyword>
<dbReference type="InterPro" id="IPR000999">
    <property type="entry name" value="RNase_III_dom"/>
</dbReference>
<keyword evidence="7 8" id="KW-0694">RNA-binding</keyword>
<dbReference type="Proteomes" id="UP000680038">
    <property type="component" value="Unassembled WGS sequence"/>
</dbReference>
<keyword evidence="6 8" id="KW-0378">Hydrolase</keyword>
<feature type="binding site" evidence="8">
    <location>
        <position position="154"/>
    </location>
    <ligand>
        <name>Mg(2+)</name>
        <dbReference type="ChEBI" id="CHEBI:18420"/>
    </ligand>
</feature>
<dbReference type="GO" id="GO:0008033">
    <property type="term" value="P:tRNA processing"/>
    <property type="evidence" value="ECO:0007669"/>
    <property type="project" value="UniProtKB-KW"/>
</dbReference>
<dbReference type="SUPFAM" id="SSF54768">
    <property type="entry name" value="dsRNA-binding domain-like"/>
    <property type="match status" value="1"/>
</dbReference>
<feature type="domain" description="RNase III" evidence="10">
    <location>
        <begin position="36"/>
        <end position="168"/>
    </location>
</feature>
<feature type="binding site" evidence="8">
    <location>
        <position position="157"/>
    </location>
    <ligand>
        <name>Mg(2+)</name>
        <dbReference type="ChEBI" id="CHEBI:18420"/>
    </ligand>
</feature>
<protein>
    <recommendedName>
        <fullName evidence="8">Ribonuclease 3</fullName>
        <ecNumber evidence="8">3.1.26.3</ecNumber>
    </recommendedName>
    <alternativeName>
        <fullName evidence="8">Ribonuclease III</fullName>
        <shortName evidence="8">RNase III</shortName>
    </alternativeName>
</protein>
<dbReference type="NCBIfam" id="TIGR02191">
    <property type="entry name" value="RNaseIII"/>
    <property type="match status" value="1"/>
</dbReference>
<comment type="catalytic activity">
    <reaction evidence="1 8">
        <text>Endonucleolytic cleavage to 5'-phosphomonoester.</text>
        <dbReference type="EC" id="3.1.26.3"/>
    </reaction>
</comment>
<evidence type="ECO:0000256" key="7">
    <source>
        <dbReference type="ARBA" id="ARBA00022884"/>
    </source>
</evidence>
<dbReference type="GO" id="GO:0006364">
    <property type="term" value="P:rRNA processing"/>
    <property type="evidence" value="ECO:0007669"/>
    <property type="project" value="UniProtKB-UniRule"/>
</dbReference>
<evidence type="ECO:0000256" key="8">
    <source>
        <dbReference type="HAMAP-Rule" id="MF_00104"/>
    </source>
</evidence>
<organism evidence="11 12">
    <name type="scientific">Dyadobacter helix</name>
    <dbReference type="NCBI Taxonomy" id="2822344"/>
    <lineage>
        <taxon>Bacteria</taxon>
        <taxon>Pseudomonadati</taxon>
        <taxon>Bacteroidota</taxon>
        <taxon>Cytophagia</taxon>
        <taxon>Cytophagales</taxon>
        <taxon>Spirosomataceae</taxon>
        <taxon>Dyadobacter</taxon>
    </lineage>
</organism>
<dbReference type="GO" id="GO:0005737">
    <property type="term" value="C:cytoplasm"/>
    <property type="evidence" value="ECO:0007669"/>
    <property type="project" value="UniProtKB-SubCell"/>
</dbReference>
<keyword evidence="4 8" id="KW-0540">Nuclease</keyword>
<evidence type="ECO:0000256" key="3">
    <source>
        <dbReference type="ARBA" id="ARBA00022664"/>
    </source>
</evidence>
<evidence type="ECO:0000256" key="6">
    <source>
        <dbReference type="ARBA" id="ARBA00022801"/>
    </source>
</evidence>
<dbReference type="InterPro" id="IPR036389">
    <property type="entry name" value="RNase_III_sf"/>
</dbReference>
<dbReference type="GO" id="GO:0006397">
    <property type="term" value="P:mRNA processing"/>
    <property type="evidence" value="ECO:0007669"/>
    <property type="project" value="UniProtKB-UniRule"/>
</dbReference>
<comment type="subunit">
    <text evidence="8">Homodimer.</text>
</comment>
<comment type="function">
    <text evidence="8">Digests double-stranded RNA. Involved in the processing of primary rRNA transcript to yield the immediate precursors to the large and small rRNAs (23S and 16S). Processes some mRNAs, and tRNAs when they are encoded in the rRNA operon. Processes pre-crRNA and tracrRNA of type II CRISPR loci if present in the organism.</text>
</comment>
<dbReference type="InterPro" id="IPR014720">
    <property type="entry name" value="dsRBD_dom"/>
</dbReference>
<dbReference type="GO" id="GO:0004525">
    <property type="term" value="F:ribonuclease III activity"/>
    <property type="evidence" value="ECO:0007669"/>
    <property type="project" value="UniProtKB-UniRule"/>
</dbReference>
<keyword evidence="8" id="KW-0479">Metal-binding</keyword>
<keyword evidence="8" id="KW-0460">Magnesium</keyword>
<dbReference type="Pfam" id="PF14622">
    <property type="entry name" value="Ribonucleas_3_3"/>
    <property type="match status" value="1"/>
</dbReference>
<feature type="binding site" evidence="8">
    <location>
        <position position="83"/>
    </location>
    <ligand>
        <name>Mg(2+)</name>
        <dbReference type="ChEBI" id="CHEBI:18420"/>
    </ligand>
</feature>
<dbReference type="PROSITE" id="PS50137">
    <property type="entry name" value="DS_RBD"/>
    <property type="match status" value="1"/>
</dbReference>
<dbReference type="GO" id="GO:0019843">
    <property type="term" value="F:rRNA binding"/>
    <property type="evidence" value="ECO:0007669"/>
    <property type="project" value="UniProtKB-KW"/>
</dbReference>
<dbReference type="AlphaFoldDB" id="A0A916NDB7"/>
<keyword evidence="8" id="KW-0819">tRNA processing</keyword>
<feature type="active site" evidence="8">
    <location>
        <position position="87"/>
    </location>
</feature>
<keyword evidence="8" id="KW-0698">rRNA processing</keyword>
<dbReference type="EMBL" id="CAJRAF010000002">
    <property type="protein sequence ID" value="CAG5009860.1"/>
    <property type="molecule type" value="Genomic_DNA"/>
</dbReference>
<evidence type="ECO:0000259" key="9">
    <source>
        <dbReference type="PROSITE" id="PS50137"/>
    </source>
</evidence>
<dbReference type="GO" id="GO:0046872">
    <property type="term" value="F:metal ion binding"/>
    <property type="evidence" value="ECO:0007669"/>
    <property type="project" value="UniProtKB-KW"/>
</dbReference>
<dbReference type="PANTHER" id="PTHR11207">
    <property type="entry name" value="RIBONUCLEASE III"/>
    <property type="match status" value="1"/>
</dbReference>
<comment type="subcellular location">
    <subcellularLocation>
        <location evidence="8">Cytoplasm</location>
    </subcellularLocation>
</comment>
<dbReference type="GO" id="GO:0003725">
    <property type="term" value="F:double-stranded RNA binding"/>
    <property type="evidence" value="ECO:0007669"/>
    <property type="project" value="TreeGrafter"/>
</dbReference>
<dbReference type="SUPFAM" id="SSF69065">
    <property type="entry name" value="RNase III domain-like"/>
    <property type="match status" value="1"/>
</dbReference>
<dbReference type="CDD" id="cd10845">
    <property type="entry name" value="DSRM_RNAse_III_family"/>
    <property type="match status" value="1"/>
</dbReference>
<keyword evidence="12" id="KW-1185">Reference proteome</keyword>
<evidence type="ECO:0000256" key="2">
    <source>
        <dbReference type="ARBA" id="ARBA00010183"/>
    </source>
</evidence>
<comment type="cofactor">
    <cofactor evidence="8">
        <name>Mg(2+)</name>
        <dbReference type="ChEBI" id="CHEBI:18420"/>
    </cofactor>
</comment>
<evidence type="ECO:0000256" key="1">
    <source>
        <dbReference type="ARBA" id="ARBA00000109"/>
    </source>
</evidence>
<dbReference type="PROSITE" id="PS00517">
    <property type="entry name" value="RNASE_3_1"/>
    <property type="match status" value="1"/>
</dbReference>
<accession>A0A916NDB7</accession>
<dbReference type="PANTHER" id="PTHR11207:SF0">
    <property type="entry name" value="RIBONUCLEASE 3"/>
    <property type="match status" value="1"/>
</dbReference>